<evidence type="ECO:0000256" key="1">
    <source>
        <dbReference type="SAM" id="MobiDB-lite"/>
    </source>
</evidence>
<accession>A0A0C3GK61</accession>
<dbReference type="STRING" id="765440.A0A0C3GK61"/>
<protein>
    <submittedName>
        <fullName evidence="2">Uncharacterized protein</fullName>
    </submittedName>
</protein>
<feature type="compositionally biased region" description="Basic residues" evidence="1">
    <location>
        <begin position="429"/>
        <end position="444"/>
    </location>
</feature>
<feature type="region of interest" description="Disordered" evidence="1">
    <location>
        <begin position="326"/>
        <end position="353"/>
    </location>
</feature>
<reference evidence="3" key="2">
    <citation type="submission" date="2015-01" db="EMBL/GenBank/DDBJ databases">
        <title>Evolutionary Origins and Diversification of the Mycorrhizal Mutualists.</title>
        <authorList>
            <consortium name="DOE Joint Genome Institute"/>
            <consortium name="Mycorrhizal Genomics Consortium"/>
            <person name="Kohler A."/>
            <person name="Kuo A."/>
            <person name="Nagy L.G."/>
            <person name="Floudas D."/>
            <person name="Copeland A."/>
            <person name="Barry K.W."/>
            <person name="Cichocki N."/>
            <person name="Veneault-Fourrey C."/>
            <person name="LaButti K."/>
            <person name="Lindquist E.A."/>
            <person name="Lipzen A."/>
            <person name="Lundell T."/>
            <person name="Morin E."/>
            <person name="Murat C."/>
            <person name="Riley R."/>
            <person name="Ohm R."/>
            <person name="Sun H."/>
            <person name="Tunlid A."/>
            <person name="Henrissat B."/>
            <person name="Grigoriev I.V."/>
            <person name="Hibbett D.S."/>
            <person name="Martin F."/>
        </authorList>
    </citation>
    <scope>NUCLEOTIDE SEQUENCE [LARGE SCALE GENOMIC DNA]</scope>
    <source>
        <strain evidence="3">F 1598</strain>
    </source>
</reference>
<dbReference type="Proteomes" id="UP000054166">
    <property type="component" value="Unassembled WGS sequence"/>
</dbReference>
<dbReference type="OrthoDB" id="3262547at2759"/>
<feature type="region of interest" description="Disordered" evidence="1">
    <location>
        <begin position="154"/>
        <end position="174"/>
    </location>
</feature>
<organism evidence="2 3">
    <name type="scientific">Piloderma croceum (strain F 1598)</name>
    <dbReference type="NCBI Taxonomy" id="765440"/>
    <lineage>
        <taxon>Eukaryota</taxon>
        <taxon>Fungi</taxon>
        <taxon>Dikarya</taxon>
        <taxon>Basidiomycota</taxon>
        <taxon>Agaricomycotina</taxon>
        <taxon>Agaricomycetes</taxon>
        <taxon>Agaricomycetidae</taxon>
        <taxon>Atheliales</taxon>
        <taxon>Atheliaceae</taxon>
        <taxon>Piloderma</taxon>
    </lineage>
</organism>
<proteinExistence type="predicted"/>
<name>A0A0C3GK61_PILCF</name>
<feature type="compositionally biased region" description="Polar residues" evidence="1">
    <location>
        <begin position="154"/>
        <end position="171"/>
    </location>
</feature>
<dbReference type="HOGENOM" id="CLU_035832_0_0_1"/>
<sequence>MSALADHIDRFSSTVKLIRTTASVLSDPSSDSQGPFTRAVLKTPLGDLIREIDSSELGLFTLVTPTHQDKPKDEITRVEFLGATPLRRPAAARRDDAMRVKELEPEVYAQAALKYLDRYQSIRPMPRARSQVEAIIDQLATMRAHIQSLNETLANQGSSNAAPLSPKSQANAEERRIQDLQTQIAQLKKRKEGLSKSKPRSNLTHAKTITKPARSSPPSTPVTPSLEDTSKQTSQDSEAAFWQTPAAPTRILHFTDTMLMDEQPDVGLRDISADNLSTVSFGSPVKTDSVESSFVLEVEADTTGLDDSLLGVDDEEDEGEKTIVLPKPPPATSPFTEPVASPPPIAEAEVPTPARQPKVRINGEMERIAVSDTTFADRIINCPLYRPRYGLQWARSSCPAIISTRLGLPVPVNLPEPKKQLPTFNPSPPKHHPRPLHLLRHSPRYRQLPIHPRQVNRQHNRS</sequence>
<evidence type="ECO:0000313" key="3">
    <source>
        <dbReference type="Proteomes" id="UP000054166"/>
    </source>
</evidence>
<dbReference type="EMBL" id="KN832970">
    <property type="protein sequence ID" value="KIM92009.1"/>
    <property type="molecule type" value="Genomic_DNA"/>
</dbReference>
<feature type="region of interest" description="Disordered" evidence="1">
    <location>
        <begin position="417"/>
        <end position="462"/>
    </location>
</feature>
<dbReference type="AlphaFoldDB" id="A0A0C3GK61"/>
<dbReference type="InParanoid" id="A0A0C3GK61"/>
<evidence type="ECO:0000313" key="2">
    <source>
        <dbReference type="EMBL" id="KIM92009.1"/>
    </source>
</evidence>
<reference evidence="2 3" key="1">
    <citation type="submission" date="2014-04" db="EMBL/GenBank/DDBJ databases">
        <authorList>
            <consortium name="DOE Joint Genome Institute"/>
            <person name="Kuo A."/>
            <person name="Tarkka M."/>
            <person name="Buscot F."/>
            <person name="Kohler A."/>
            <person name="Nagy L.G."/>
            <person name="Floudas D."/>
            <person name="Copeland A."/>
            <person name="Barry K.W."/>
            <person name="Cichocki N."/>
            <person name="Veneault-Fourrey C."/>
            <person name="LaButti K."/>
            <person name="Lindquist E.A."/>
            <person name="Lipzen A."/>
            <person name="Lundell T."/>
            <person name="Morin E."/>
            <person name="Murat C."/>
            <person name="Sun H."/>
            <person name="Tunlid A."/>
            <person name="Henrissat B."/>
            <person name="Grigoriev I.V."/>
            <person name="Hibbett D.S."/>
            <person name="Martin F."/>
            <person name="Nordberg H.P."/>
            <person name="Cantor M.N."/>
            <person name="Hua S.X."/>
        </authorList>
    </citation>
    <scope>NUCLEOTIDE SEQUENCE [LARGE SCALE GENOMIC DNA]</scope>
    <source>
        <strain evidence="2 3">F 1598</strain>
    </source>
</reference>
<gene>
    <name evidence="2" type="ORF">PILCRDRAFT_810005</name>
</gene>
<keyword evidence="3" id="KW-1185">Reference proteome</keyword>
<feature type="region of interest" description="Disordered" evidence="1">
    <location>
        <begin position="187"/>
        <end position="240"/>
    </location>
</feature>